<evidence type="ECO:0000259" key="5">
    <source>
        <dbReference type="Pfam" id="PF01363"/>
    </source>
</evidence>
<protein>
    <recommendedName>
        <fullName evidence="5">FYVE zinc finger domain-containing protein</fullName>
    </recommendedName>
</protein>
<dbReference type="EMBL" id="QUSY01000962">
    <property type="protein sequence ID" value="RHY26578.1"/>
    <property type="molecule type" value="Genomic_DNA"/>
</dbReference>
<keyword evidence="7" id="KW-1185">Reference proteome</keyword>
<feature type="region of interest" description="Disordered" evidence="4">
    <location>
        <begin position="226"/>
        <end position="252"/>
    </location>
</feature>
<accession>A0A418ANR4</accession>
<keyword evidence="1" id="KW-0479">Metal-binding</keyword>
<dbReference type="VEuPathDB" id="FungiDB:H310_06469"/>
<evidence type="ECO:0000256" key="2">
    <source>
        <dbReference type="ARBA" id="ARBA00022771"/>
    </source>
</evidence>
<keyword evidence="2" id="KW-0863">Zinc-finger</keyword>
<reference evidence="6 7" key="1">
    <citation type="submission" date="2018-08" db="EMBL/GenBank/DDBJ databases">
        <title>Aphanomyces genome sequencing and annotation.</title>
        <authorList>
            <person name="Minardi D."/>
            <person name="Oidtmann B."/>
            <person name="Van Der Giezen M."/>
            <person name="Studholme D.J."/>
        </authorList>
    </citation>
    <scope>NUCLEOTIDE SEQUENCE [LARGE SCALE GENOMIC DNA]</scope>
    <source>
        <strain evidence="6 7">NJM0002</strain>
    </source>
</reference>
<dbReference type="Proteomes" id="UP000285060">
    <property type="component" value="Unassembled WGS sequence"/>
</dbReference>
<organism evidence="6 7">
    <name type="scientific">Aphanomyces invadans</name>
    <dbReference type="NCBI Taxonomy" id="157072"/>
    <lineage>
        <taxon>Eukaryota</taxon>
        <taxon>Sar</taxon>
        <taxon>Stramenopiles</taxon>
        <taxon>Oomycota</taxon>
        <taxon>Saprolegniomycetes</taxon>
        <taxon>Saprolegniales</taxon>
        <taxon>Verrucalvaceae</taxon>
        <taxon>Aphanomyces</taxon>
    </lineage>
</organism>
<evidence type="ECO:0000256" key="3">
    <source>
        <dbReference type="ARBA" id="ARBA00022833"/>
    </source>
</evidence>
<keyword evidence="3" id="KW-0862">Zinc</keyword>
<comment type="caution">
    <text evidence="6">The sequence shown here is derived from an EMBL/GenBank/DDBJ whole genome shotgun (WGS) entry which is preliminary data.</text>
</comment>
<proteinExistence type="predicted"/>
<evidence type="ECO:0000256" key="1">
    <source>
        <dbReference type="ARBA" id="ARBA00022723"/>
    </source>
</evidence>
<feature type="domain" description="FYVE zinc finger" evidence="5">
    <location>
        <begin position="68"/>
        <end position="129"/>
    </location>
</feature>
<feature type="non-terminal residue" evidence="6">
    <location>
        <position position="369"/>
    </location>
</feature>
<evidence type="ECO:0000256" key="4">
    <source>
        <dbReference type="SAM" id="MobiDB-lite"/>
    </source>
</evidence>
<dbReference type="InterPro" id="IPR011011">
    <property type="entry name" value="Znf_FYVE_PHD"/>
</dbReference>
<dbReference type="Pfam" id="PF01363">
    <property type="entry name" value="FYVE"/>
    <property type="match status" value="1"/>
</dbReference>
<dbReference type="InterPro" id="IPR013083">
    <property type="entry name" value="Znf_RING/FYVE/PHD"/>
</dbReference>
<dbReference type="InterPro" id="IPR000306">
    <property type="entry name" value="Znf_FYVE"/>
</dbReference>
<dbReference type="AlphaFoldDB" id="A0A418ANR4"/>
<evidence type="ECO:0000313" key="7">
    <source>
        <dbReference type="Proteomes" id="UP000285060"/>
    </source>
</evidence>
<dbReference type="Gene3D" id="3.30.40.10">
    <property type="entry name" value="Zinc/RING finger domain, C3HC4 (zinc finger)"/>
    <property type="match status" value="1"/>
</dbReference>
<feature type="region of interest" description="Disordered" evidence="4">
    <location>
        <begin position="173"/>
        <end position="214"/>
    </location>
</feature>
<sequence length="369" mass="40660">MSSSTGRRVAALQNGESFADSTISTAHSDDVGHDFHTAPSNQIKVSTTDFNHCLTLGSQPGEDYCVVWTRNEEVSGCMVCNTKFTLFLRRHHCRVRRKDWMDTIPAIGNVLIREVYGLVGMHRVCDACLTNGVWMDPVARRRLERLEQSHSIAHEDDDDDGVYFTGQSIDGRNDCRRKTVPGATSTEGTVEWAQAPGKGHNNTVQPEDEHANNADDDACLTESVLGNDSTKSQDERSLSASNVNKAKTVKDHGPEEDEVLEVDDSSMHKHTEIGDNDVGAPVPAVELVQNEVVVTCSVDLPVDGKSSGLETLLSDPPDFPDEFVDERPRTLTWVNANLQHFTDKSVPIKALSTPLREALSRQAAPRLTW</sequence>
<evidence type="ECO:0000313" key="6">
    <source>
        <dbReference type="EMBL" id="RHY26578.1"/>
    </source>
</evidence>
<dbReference type="SUPFAM" id="SSF57903">
    <property type="entry name" value="FYVE/PHD zinc finger"/>
    <property type="match status" value="1"/>
</dbReference>
<name>A0A418ANR4_9STRA</name>
<gene>
    <name evidence="6" type="ORF">DYB32_007486</name>
</gene>
<dbReference type="GO" id="GO:0008270">
    <property type="term" value="F:zinc ion binding"/>
    <property type="evidence" value="ECO:0007669"/>
    <property type="project" value="UniProtKB-KW"/>
</dbReference>